<dbReference type="OrthoDB" id="410198at2759"/>
<accession>A0A0L0NHV2</accession>
<reference evidence="1 2" key="1">
    <citation type="journal article" date="2015" name="BMC Genomics">
        <title>The genome of the truffle-parasite Tolypocladium ophioglossoides and the evolution of antifungal peptaibiotics.</title>
        <authorList>
            <person name="Quandt C.A."/>
            <person name="Bushley K.E."/>
            <person name="Spatafora J.W."/>
        </authorList>
    </citation>
    <scope>NUCLEOTIDE SEQUENCE [LARGE SCALE GENOMIC DNA]</scope>
    <source>
        <strain evidence="1 2">CBS 100239</strain>
    </source>
</reference>
<dbReference type="EMBL" id="LFRF01000004">
    <property type="protein sequence ID" value="KND93315.1"/>
    <property type="molecule type" value="Genomic_DNA"/>
</dbReference>
<comment type="caution">
    <text evidence="1">The sequence shown here is derived from an EMBL/GenBank/DDBJ whole genome shotgun (WGS) entry which is preliminary data.</text>
</comment>
<evidence type="ECO:0000313" key="1">
    <source>
        <dbReference type="EMBL" id="KND93315.1"/>
    </source>
</evidence>
<name>A0A0L0NHV2_TOLOC</name>
<dbReference type="STRING" id="1163406.A0A0L0NHV2"/>
<keyword evidence="2" id="KW-1185">Reference proteome</keyword>
<protein>
    <submittedName>
        <fullName evidence="1">Uncharacterized protein</fullName>
    </submittedName>
</protein>
<sequence>MSKSSFKIQALALEDVPAVAQLSADAFATDRQTEMKGLGKEPFDMKYGLERMPPICDNSVFAWVHSSEPVWRMYEKSGFQIIRALDIDLDEYAPMPPPYEGPDAKWGHYVFRYMKYLPKKEWPNCRGWNGCVWLLVSKLYATLRNAGIGE</sequence>
<organism evidence="1 2">
    <name type="scientific">Tolypocladium ophioglossoides (strain CBS 100239)</name>
    <name type="common">Snaketongue truffleclub</name>
    <name type="synonym">Elaphocordyceps ophioglossoides</name>
    <dbReference type="NCBI Taxonomy" id="1163406"/>
    <lineage>
        <taxon>Eukaryota</taxon>
        <taxon>Fungi</taxon>
        <taxon>Dikarya</taxon>
        <taxon>Ascomycota</taxon>
        <taxon>Pezizomycotina</taxon>
        <taxon>Sordariomycetes</taxon>
        <taxon>Hypocreomycetidae</taxon>
        <taxon>Hypocreales</taxon>
        <taxon>Ophiocordycipitaceae</taxon>
        <taxon>Tolypocladium</taxon>
    </lineage>
</organism>
<dbReference type="Proteomes" id="UP000036947">
    <property type="component" value="Unassembled WGS sequence"/>
</dbReference>
<evidence type="ECO:0000313" key="2">
    <source>
        <dbReference type="Proteomes" id="UP000036947"/>
    </source>
</evidence>
<gene>
    <name evidence="1" type="ORF">TOPH_02087</name>
</gene>
<dbReference type="AlphaFoldDB" id="A0A0L0NHV2"/>
<proteinExistence type="predicted"/>